<dbReference type="SUPFAM" id="SSF102712">
    <property type="entry name" value="JAB1/MPN domain"/>
    <property type="match status" value="1"/>
</dbReference>
<dbReference type="PROSITE" id="PS50249">
    <property type="entry name" value="MPN"/>
    <property type="match status" value="1"/>
</dbReference>
<name>A0A1I5WJ73_9PSED</name>
<proteinExistence type="predicted"/>
<keyword evidence="2" id="KW-0479">Metal-binding</keyword>
<organism evidence="7 8">
    <name type="scientific">Pseudomonas borbori</name>
    <dbReference type="NCBI Taxonomy" id="289003"/>
    <lineage>
        <taxon>Bacteria</taxon>
        <taxon>Pseudomonadati</taxon>
        <taxon>Pseudomonadota</taxon>
        <taxon>Gammaproteobacteria</taxon>
        <taxon>Pseudomonadales</taxon>
        <taxon>Pseudomonadaceae</taxon>
        <taxon>Pseudomonas</taxon>
    </lineage>
</organism>
<dbReference type="GO" id="GO:0008237">
    <property type="term" value="F:metallopeptidase activity"/>
    <property type="evidence" value="ECO:0007669"/>
    <property type="project" value="UniProtKB-KW"/>
</dbReference>
<keyword evidence="3" id="KW-0378">Hydrolase</keyword>
<evidence type="ECO:0000256" key="5">
    <source>
        <dbReference type="ARBA" id="ARBA00023049"/>
    </source>
</evidence>
<dbReference type="PANTHER" id="PTHR30471">
    <property type="entry name" value="DNA REPAIR PROTEIN RADC"/>
    <property type="match status" value="1"/>
</dbReference>
<dbReference type="EMBL" id="FOWX01000040">
    <property type="protein sequence ID" value="SFQ19824.1"/>
    <property type="molecule type" value="Genomic_DNA"/>
</dbReference>
<evidence type="ECO:0000256" key="4">
    <source>
        <dbReference type="ARBA" id="ARBA00022833"/>
    </source>
</evidence>
<evidence type="ECO:0000256" key="3">
    <source>
        <dbReference type="ARBA" id="ARBA00022801"/>
    </source>
</evidence>
<dbReference type="AlphaFoldDB" id="A0A1I5WJ73"/>
<dbReference type="PROSITE" id="PS01302">
    <property type="entry name" value="UPF0758"/>
    <property type="match status" value="1"/>
</dbReference>
<evidence type="ECO:0000313" key="7">
    <source>
        <dbReference type="EMBL" id="SFQ19824.1"/>
    </source>
</evidence>
<protein>
    <submittedName>
        <fullName evidence="7">DNA repair protein RadC</fullName>
    </submittedName>
</protein>
<accession>A0A1I5WJ73</accession>
<evidence type="ECO:0000313" key="8">
    <source>
        <dbReference type="Proteomes" id="UP000198784"/>
    </source>
</evidence>
<dbReference type="Pfam" id="PF04002">
    <property type="entry name" value="RadC"/>
    <property type="match status" value="1"/>
</dbReference>
<dbReference type="RefSeq" id="WP_090505353.1">
    <property type="nucleotide sequence ID" value="NZ_FOWX01000040.1"/>
</dbReference>
<keyword evidence="1" id="KW-0645">Protease</keyword>
<reference evidence="8" key="1">
    <citation type="submission" date="2016-10" db="EMBL/GenBank/DDBJ databases">
        <authorList>
            <person name="Varghese N."/>
            <person name="Submissions S."/>
        </authorList>
    </citation>
    <scope>NUCLEOTIDE SEQUENCE [LARGE SCALE GENOMIC DNA]</scope>
    <source>
        <strain evidence="8">DSM 17834</strain>
    </source>
</reference>
<dbReference type="InterPro" id="IPR001405">
    <property type="entry name" value="UPF0758"/>
</dbReference>
<dbReference type="PANTHER" id="PTHR30471:SF3">
    <property type="entry name" value="UPF0758 PROTEIN YEES-RELATED"/>
    <property type="match status" value="1"/>
</dbReference>
<keyword evidence="5" id="KW-0482">Metalloprotease</keyword>
<dbReference type="OrthoDB" id="9804482at2"/>
<dbReference type="GO" id="GO:0006508">
    <property type="term" value="P:proteolysis"/>
    <property type="evidence" value="ECO:0007669"/>
    <property type="project" value="UniProtKB-KW"/>
</dbReference>
<evidence type="ECO:0000259" key="6">
    <source>
        <dbReference type="PROSITE" id="PS50249"/>
    </source>
</evidence>
<feature type="domain" description="MPN" evidence="6">
    <location>
        <begin position="43"/>
        <end position="165"/>
    </location>
</feature>
<dbReference type="InterPro" id="IPR020891">
    <property type="entry name" value="UPF0758_CS"/>
</dbReference>
<sequence>MNTQLALIGSTPLNTDARTIREDQVIEEALLILERRVFSRGPELTSPGLVAEYLQVLLAQEEHEVFGVVFLDTKHRVLTFEVLFHGSIDGASVYPRQVVKRALAHNAAAVILTHNHPSGCTEPSQADRTLTLHLKEALALVEVRVLDHFIVGEGRPTSLAEYGWL</sequence>
<keyword evidence="8" id="KW-1185">Reference proteome</keyword>
<keyword evidence="4" id="KW-0862">Zinc</keyword>
<dbReference type="InterPro" id="IPR025657">
    <property type="entry name" value="RadC_JAB"/>
</dbReference>
<dbReference type="InterPro" id="IPR037518">
    <property type="entry name" value="MPN"/>
</dbReference>
<evidence type="ECO:0000256" key="2">
    <source>
        <dbReference type="ARBA" id="ARBA00022723"/>
    </source>
</evidence>
<dbReference type="Proteomes" id="UP000198784">
    <property type="component" value="Unassembled WGS sequence"/>
</dbReference>
<dbReference type="NCBIfam" id="TIGR00608">
    <property type="entry name" value="radc"/>
    <property type="match status" value="1"/>
</dbReference>
<dbReference type="GO" id="GO:0046872">
    <property type="term" value="F:metal ion binding"/>
    <property type="evidence" value="ECO:0007669"/>
    <property type="project" value="UniProtKB-KW"/>
</dbReference>
<dbReference type="CDD" id="cd08071">
    <property type="entry name" value="MPN_DUF2466"/>
    <property type="match status" value="1"/>
</dbReference>
<gene>
    <name evidence="7" type="ORF">SAMN05216190_14037</name>
</gene>
<dbReference type="STRING" id="289003.SAMN05216190_14037"/>
<evidence type="ECO:0000256" key="1">
    <source>
        <dbReference type="ARBA" id="ARBA00022670"/>
    </source>
</evidence>
<dbReference type="Gene3D" id="3.40.140.10">
    <property type="entry name" value="Cytidine Deaminase, domain 2"/>
    <property type="match status" value="1"/>
</dbReference>